<gene>
    <name evidence="1" type="ORF">Micbo1qcDRAFT_234552</name>
</gene>
<dbReference type="Proteomes" id="UP000070501">
    <property type="component" value="Unassembled WGS sequence"/>
</dbReference>
<dbReference type="FunCoup" id="A0A136J0R6">
    <property type="interactions" value="574"/>
</dbReference>
<reference evidence="2" key="1">
    <citation type="submission" date="2016-02" db="EMBL/GenBank/DDBJ databases">
        <title>Draft genome sequence of Microdochium bolleyi, a fungal endophyte of beachgrass.</title>
        <authorList>
            <consortium name="DOE Joint Genome Institute"/>
            <person name="David A.S."/>
            <person name="May G."/>
            <person name="Haridas S."/>
            <person name="Lim J."/>
            <person name="Wang M."/>
            <person name="Labutti K."/>
            <person name="Lipzen A."/>
            <person name="Barry K."/>
            <person name="Grigoriev I.V."/>
        </authorList>
    </citation>
    <scope>NUCLEOTIDE SEQUENCE [LARGE SCALE GENOMIC DNA]</scope>
    <source>
        <strain evidence="2">J235TASD1</strain>
    </source>
</reference>
<dbReference type="PIRSF" id="PIRSF036762">
    <property type="entry name" value="GAA1"/>
    <property type="match status" value="1"/>
</dbReference>
<dbReference type="FunFam" id="3.40.630.10:FF:000121">
    <property type="entry name" value="GPI transamidase component (GAA1), putative"/>
    <property type="match status" value="1"/>
</dbReference>
<evidence type="ECO:0000313" key="1">
    <source>
        <dbReference type="EMBL" id="KXJ90644.1"/>
    </source>
</evidence>
<name>A0A136J0R6_9PEZI</name>
<dbReference type="InterPro" id="IPR007246">
    <property type="entry name" value="Gaa1"/>
</dbReference>
<organism evidence="1 2">
    <name type="scientific">Microdochium bolleyi</name>
    <dbReference type="NCBI Taxonomy" id="196109"/>
    <lineage>
        <taxon>Eukaryota</taxon>
        <taxon>Fungi</taxon>
        <taxon>Dikarya</taxon>
        <taxon>Ascomycota</taxon>
        <taxon>Pezizomycotina</taxon>
        <taxon>Sordariomycetes</taxon>
        <taxon>Xylariomycetidae</taxon>
        <taxon>Xylariales</taxon>
        <taxon>Microdochiaceae</taxon>
        <taxon>Microdochium</taxon>
    </lineage>
</organism>
<evidence type="ECO:0000313" key="2">
    <source>
        <dbReference type="Proteomes" id="UP000070501"/>
    </source>
</evidence>
<dbReference type="PANTHER" id="PTHR13304:SF0">
    <property type="entry name" value="GLYCOSYLPHOSPHATIDYLINOSITOL ANCHOR ATTACHMENT 1 PROTEIN"/>
    <property type="match status" value="1"/>
</dbReference>
<dbReference type="PANTHER" id="PTHR13304">
    <property type="entry name" value="GLYCOSYLPHOSPHATIDYLINOSITOL ANCHOR ATTACHMENT 1 PROTEIN"/>
    <property type="match status" value="1"/>
</dbReference>
<dbReference type="GO" id="GO:0016255">
    <property type="term" value="P:attachment of GPI anchor to protein"/>
    <property type="evidence" value="ECO:0007669"/>
    <property type="project" value="TreeGrafter"/>
</dbReference>
<accession>A0A136J0R6</accession>
<dbReference type="STRING" id="196109.A0A136J0R6"/>
<proteinExistence type="predicted"/>
<dbReference type="GO" id="GO:0042765">
    <property type="term" value="C:GPI-anchor transamidase complex"/>
    <property type="evidence" value="ECO:0007669"/>
    <property type="project" value="InterPro"/>
</dbReference>
<dbReference type="Pfam" id="PF04114">
    <property type="entry name" value="Gaa1"/>
    <property type="match status" value="1"/>
</dbReference>
<dbReference type="InParanoid" id="A0A136J0R6"/>
<dbReference type="OrthoDB" id="445301at2759"/>
<keyword evidence="2" id="KW-1185">Reference proteome</keyword>
<protein>
    <submittedName>
        <fullName evidence="1">Gaa1-like protein</fullName>
    </submittedName>
</protein>
<dbReference type="AlphaFoldDB" id="A0A136J0R6"/>
<dbReference type="EMBL" id="KQ964252">
    <property type="protein sequence ID" value="KXJ90644.1"/>
    <property type="molecule type" value="Genomic_DNA"/>
</dbReference>
<sequence length="602" mass="66790">MPRLLSALLHMRRDPRMLKVPPYLSALCVIVGVVWLFLLPLDDYSRRTYISENAILPGQVHTYFGGSDQNVFRAFRYEIDELKDKTNIEINDGIEKIYKGIGLKVGRQNYTFMSAGKDYSGENVYAILQAPRGDATEAIVLVTAWKNIKNEWNRSAVALGLTLARYFKRWSLWSKDIIIVTPPDSRAGMQAWVDAYHDAHDTSKVASLPIKSGALQGALALDFPQEERYESLQVIYDGVNGQQPNLDLFNSVILIAAGQMGMGQTFIHDMKQHSDQYDARLKTMLRGMLNQGLGQSTGPHSSFIPYHVDAVTVQPVGQGWHDEMGLGRIVEGTFRSLNNLLEKLHQSFFFYILMNRDRFVSIGTYLPSAMLIAANFTIMAINLWIKSGKEDKKTGTTDRELLLPLITVAICQFLGGVPLAVFSHISSNLLVPVFLGFVACNAAFPFVMSSLVQSVIARSPVSLQQYQLIKCFSLLLLGMFLSALATLNFSLALIIGLLATPISFARSWPDSLVAARVLYMALLQIISPPVVLLVASAMLGPQLGGSALDGLHLVLEEAVFGWNVLGMYTPLVLWAVWWPAWIVGCLVTLGRPIEETEKTKQA</sequence>